<comment type="caution">
    <text evidence="1">The sequence shown here is derived from an EMBL/GenBank/DDBJ whole genome shotgun (WGS) entry which is preliminary data.</text>
</comment>
<reference evidence="1" key="2">
    <citation type="submission" date="2021-02" db="EMBL/GenBank/DDBJ databases">
        <authorList>
            <person name="Kimball J.A."/>
            <person name="Haas M.W."/>
            <person name="Macchietto M."/>
            <person name="Kono T."/>
            <person name="Duquette J."/>
            <person name="Shao M."/>
        </authorList>
    </citation>
    <scope>NUCLEOTIDE SEQUENCE</scope>
    <source>
        <tissue evidence="1">Fresh leaf tissue</tissue>
    </source>
</reference>
<evidence type="ECO:0000313" key="2">
    <source>
        <dbReference type="Proteomes" id="UP000729402"/>
    </source>
</evidence>
<gene>
    <name evidence="1" type="ORF">GUJ93_ZPchr0004g40277</name>
</gene>
<name>A0A8J5VNX9_ZIZPA</name>
<dbReference type="AlphaFoldDB" id="A0A8J5VNX9"/>
<proteinExistence type="predicted"/>
<dbReference type="EMBL" id="JAAALK010000285">
    <property type="protein sequence ID" value="KAG8065461.1"/>
    <property type="molecule type" value="Genomic_DNA"/>
</dbReference>
<accession>A0A8J5VNX9</accession>
<protein>
    <submittedName>
        <fullName evidence="1">Uncharacterized protein</fullName>
    </submittedName>
</protein>
<evidence type="ECO:0000313" key="1">
    <source>
        <dbReference type="EMBL" id="KAG8065461.1"/>
    </source>
</evidence>
<dbReference type="Proteomes" id="UP000729402">
    <property type="component" value="Unassembled WGS sequence"/>
</dbReference>
<keyword evidence="2" id="KW-1185">Reference proteome</keyword>
<organism evidence="1 2">
    <name type="scientific">Zizania palustris</name>
    <name type="common">Northern wild rice</name>
    <dbReference type="NCBI Taxonomy" id="103762"/>
    <lineage>
        <taxon>Eukaryota</taxon>
        <taxon>Viridiplantae</taxon>
        <taxon>Streptophyta</taxon>
        <taxon>Embryophyta</taxon>
        <taxon>Tracheophyta</taxon>
        <taxon>Spermatophyta</taxon>
        <taxon>Magnoliopsida</taxon>
        <taxon>Liliopsida</taxon>
        <taxon>Poales</taxon>
        <taxon>Poaceae</taxon>
        <taxon>BOP clade</taxon>
        <taxon>Oryzoideae</taxon>
        <taxon>Oryzeae</taxon>
        <taxon>Zizaniinae</taxon>
        <taxon>Zizania</taxon>
    </lineage>
</organism>
<reference evidence="1" key="1">
    <citation type="journal article" date="2021" name="bioRxiv">
        <title>Whole Genome Assembly and Annotation of Northern Wild Rice, Zizania palustris L., Supports a Whole Genome Duplication in the Zizania Genus.</title>
        <authorList>
            <person name="Haas M."/>
            <person name="Kono T."/>
            <person name="Macchietto M."/>
            <person name="Millas R."/>
            <person name="McGilp L."/>
            <person name="Shao M."/>
            <person name="Duquette J."/>
            <person name="Hirsch C.N."/>
            <person name="Kimball J."/>
        </authorList>
    </citation>
    <scope>NUCLEOTIDE SEQUENCE</scope>
    <source>
        <tissue evidence="1">Fresh leaf tissue</tissue>
    </source>
</reference>
<sequence>MHSRGVAASLLVAFLSRSCNRQRGKLQHVAQGAAVNAVRQATAITDDFVGLKRSGEQASAARRTGFDIQALGVWASASRHSGVTG</sequence>